<organism evidence="2 3">
    <name type="scientific">Corynebacterium heidelbergense</name>
    <dbReference type="NCBI Taxonomy" id="2055947"/>
    <lineage>
        <taxon>Bacteria</taxon>
        <taxon>Bacillati</taxon>
        <taxon>Actinomycetota</taxon>
        <taxon>Actinomycetes</taxon>
        <taxon>Mycobacteriales</taxon>
        <taxon>Corynebacteriaceae</taxon>
        <taxon>Corynebacterium</taxon>
    </lineage>
</organism>
<dbReference type="AlphaFoldDB" id="A0A364V4W1"/>
<dbReference type="PANTHER" id="PTHR32015:SF1">
    <property type="entry name" value="LIPASE"/>
    <property type="match status" value="1"/>
</dbReference>
<gene>
    <name evidence="2" type="ORF">DLJ54_07110</name>
</gene>
<proteinExistence type="predicted"/>
<comment type="caution">
    <text evidence="2">The sequence shown here is derived from an EMBL/GenBank/DDBJ whole genome shotgun (WGS) entry which is preliminary data.</text>
</comment>
<feature type="signal peptide" evidence="1">
    <location>
        <begin position="1"/>
        <end position="18"/>
    </location>
</feature>
<keyword evidence="1" id="KW-0732">Signal</keyword>
<dbReference type="SUPFAM" id="SSF53474">
    <property type="entry name" value="alpha/beta-Hydrolases"/>
    <property type="match status" value="1"/>
</dbReference>
<dbReference type="EMBL" id="QHCV01000067">
    <property type="protein sequence ID" value="RAV31683.1"/>
    <property type="molecule type" value="Genomic_DNA"/>
</dbReference>
<protein>
    <submittedName>
        <fullName evidence="2">Triacylglycerol lipase</fullName>
    </submittedName>
</protein>
<dbReference type="RefSeq" id="WP_113631062.1">
    <property type="nucleotide sequence ID" value="NZ_QHCV01000067.1"/>
</dbReference>
<feature type="chain" id="PRO_5016619270" evidence="1">
    <location>
        <begin position="19"/>
        <end position="341"/>
    </location>
</feature>
<keyword evidence="3" id="KW-1185">Reference proteome</keyword>
<evidence type="ECO:0000313" key="3">
    <source>
        <dbReference type="Proteomes" id="UP000251577"/>
    </source>
</evidence>
<name>A0A364V4W1_9CORY</name>
<dbReference type="Pfam" id="PF01674">
    <property type="entry name" value="Lipase_2"/>
    <property type="match status" value="1"/>
</dbReference>
<evidence type="ECO:0000256" key="1">
    <source>
        <dbReference type="SAM" id="SignalP"/>
    </source>
</evidence>
<dbReference type="GO" id="GO:0016042">
    <property type="term" value="P:lipid catabolic process"/>
    <property type="evidence" value="ECO:0007669"/>
    <property type="project" value="InterPro"/>
</dbReference>
<dbReference type="Gene3D" id="3.40.50.1820">
    <property type="entry name" value="alpha/beta hydrolase"/>
    <property type="match status" value="1"/>
</dbReference>
<accession>A0A364V4W1</accession>
<dbReference type="InterPro" id="IPR002918">
    <property type="entry name" value="Lipase_EstA/Esterase_EstB"/>
</dbReference>
<dbReference type="PANTHER" id="PTHR32015">
    <property type="entry name" value="FASTING INDUCED LIPASE"/>
    <property type="match status" value="1"/>
</dbReference>
<dbReference type="Proteomes" id="UP000251577">
    <property type="component" value="Unassembled WGS sequence"/>
</dbReference>
<evidence type="ECO:0000313" key="2">
    <source>
        <dbReference type="EMBL" id="RAV31683.1"/>
    </source>
</evidence>
<sequence>MHRLTRATAGAAMTVALAATAAATAPEAAARRGPTNAPGTAQNDFATAYATSLLHPGAMPPDVNDWNCKPAPEHPNPVVLIHGTWDNAYATWSQLSPMLKAQGYCAYSFNYGDDESGLVGLPPGVYGTQTLRKSGDEVAGFIDEVLARTKAKKVDLVGHSQGGIHARLYVQDHGEADPQHPENNKVDKLIGLGANNHGTSFSGIAAIGQQIQDLGVPVMDIARFPLGDAGIDQAVGSPFFDHLNAGGDTRPGIAYTMIATRYDWNVSPFRTQFLASEPNSDVTNVTIQDYCGNDASEHLSMTFSPNVLDMVMKRLDGKPVDKNMQCKTVLPFTGEVGSLSS</sequence>
<reference evidence="2 3" key="1">
    <citation type="journal article" date="2018" name="Syst. Appl. Microbiol.">
        <title>Corynebacterium heidelbergense sp. nov., isolated from the preen glands of Egyptian geese (Alopochen aegyptiacus).</title>
        <authorList>
            <person name="Braun M.S."/>
            <person name="Wang E."/>
            <person name="Zimmermann S."/>
            <person name="Wink M."/>
        </authorList>
    </citation>
    <scope>NUCLEOTIDE SEQUENCE [LARGE SCALE GENOMIC DNA]</scope>
    <source>
        <strain evidence="2 3">647</strain>
    </source>
</reference>
<dbReference type="InterPro" id="IPR029058">
    <property type="entry name" value="AB_hydrolase_fold"/>
</dbReference>
<dbReference type="GO" id="GO:0016298">
    <property type="term" value="F:lipase activity"/>
    <property type="evidence" value="ECO:0007669"/>
    <property type="project" value="TreeGrafter"/>
</dbReference>